<dbReference type="CDD" id="cd03268">
    <property type="entry name" value="ABC_BcrA_bacitracin_resist"/>
    <property type="match status" value="1"/>
</dbReference>
<keyword evidence="4 6" id="KW-0067">ATP-binding</keyword>
<evidence type="ECO:0000256" key="1">
    <source>
        <dbReference type="ARBA" id="ARBA00005417"/>
    </source>
</evidence>
<dbReference type="SMART" id="SM00382">
    <property type="entry name" value="AAA"/>
    <property type="match status" value="1"/>
</dbReference>
<dbReference type="EMBL" id="QRVU01000114">
    <property type="protein sequence ID" value="RGS67210.1"/>
    <property type="molecule type" value="Genomic_DNA"/>
</dbReference>
<dbReference type="SUPFAM" id="SSF52540">
    <property type="entry name" value="P-loop containing nucleoside triphosphate hydrolases"/>
    <property type="match status" value="1"/>
</dbReference>
<evidence type="ECO:0000259" key="5">
    <source>
        <dbReference type="PROSITE" id="PS50893"/>
    </source>
</evidence>
<feature type="domain" description="ABC transporter" evidence="5">
    <location>
        <begin position="5"/>
        <end position="228"/>
    </location>
</feature>
<evidence type="ECO:0000256" key="3">
    <source>
        <dbReference type="ARBA" id="ARBA00022741"/>
    </source>
</evidence>
<reference evidence="6 7" key="1">
    <citation type="submission" date="2018-08" db="EMBL/GenBank/DDBJ databases">
        <title>A genome reference for cultivated species of the human gut microbiota.</title>
        <authorList>
            <person name="Zou Y."/>
            <person name="Xue W."/>
            <person name="Luo G."/>
        </authorList>
    </citation>
    <scope>NUCLEOTIDE SEQUENCE [LARGE SCALE GENOMIC DNA]</scope>
    <source>
        <strain evidence="6 7">AF21-25</strain>
    </source>
</reference>
<evidence type="ECO:0000313" key="6">
    <source>
        <dbReference type="EMBL" id="RGS67210.1"/>
    </source>
</evidence>
<organism evidence="6 7">
    <name type="scientific">Dorea formicigenerans</name>
    <dbReference type="NCBI Taxonomy" id="39486"/>
    <lineage>
        <taxon>Bacteria</taxon>
        <taxon>Bacillati</taxon>
        <taxon>Bacillota</taxon>
        <taxon>Clostridia</taxon>
        <taxon>Lachnospirales</taxon>
        <taxon>Lachnospiraceae</taxon>
        <taxon>Dorea</taxon>
    </lineage>
</organism>
<name>A0A412KF40_9FIRM</name>
<proteinExistence type="inferred from homology"/>
<evidence type="ECO:0000313" key="7">
    <source>
        <dbReference type="Proteomes" id="UP000285981"/>
    </source>
</evidence>
<comment type="similarity">
    <text evidence="1">Belongs to the ABC transporter superfamily.</text>
</comment>
<accession>A0A412KF40</accession>
<dbReference type="Pfam" id="PF00005">
    <property type="entry name" value="ABC_tran"/>
    <property type="match status" value="1"/>
</dbReference>
<evidence type="ECO:0000256" key="4">
    <source>
        <dbReference type="ARBA" id="ARBA00022840"/>
    </source>
</evidence>
<protein>
    <submittedName>
        <fullName evidence="6">ATP-binding cassette domain-containing protein</fullName>
    </submittedName>
</protein>
<dbReference type="GO" id="GO:0005524">
    <property type="term" value="F:ATP binding"/>
    <property type="evidence" value="ECO:0007669"/>
    <property type="project" value="UniProtKB-KW"/>
</dbReference>
<dbReference type="InterPro" id="IPR003439">
    <property type="entry name" value="ABC_transporter-like_ATP-bd"/>
</dbReference>
<gene>
    <name evidence="6" type="ORF">DWX78_14525</name>
</gene>
<dbReference type="GO" id="GO:0016887">
    <property type="term" value="F:ATP hydrolysis activity"/>
    <property type="evidence" value="ECO:0007669"/>
    <property type="project" value="InterPro"/>
</dbReference>
<dbReference type="NCBIfam" id="TIGR03740">
    <property type="entry name" value="galliderm_ABC"/>
    <property type="match status" value="1"/>
</dbReference>
<dbReference type="InterPro" id="IPR017871">
    <property type="entry name" value="ABC_transporter-like_CS"/>
</dbReference>
<keyword evidence="2" id="KW-0813">Transport</keyword>
<dbReference type="Proteomes" id="UP000285981">
    <property type="component" value="Unassembled WGS sequence"/>
</dbReference>
<dbReference type="PANTHER" id="PTHR43335">
    <property type="entry name" value="ABC TRANSPORTER, ATP-BINDING PROTEIN"/>
    <property type="match status" value="1"/>
</dbReference>
<dbReference type="PROSITE" id="PS00211">
    <property type="entry name" value="ABC_TRANSPORTER_1"/>
    <property type="match status" value="1"/>
</dbReference>
<dbReference type="InterPro" id="IPR003593">
    <property type="entry name" value="AAA+_ATPase"/>
</dbReference>
<dbReference type="AlphaFoldDB" id="A0A412KF40"/>
<evidence type="ECO:0000256" key="2">
    <source>
        <dbReference type="ARBA" id="ARBA00022448"/>
    </source>
</evidence>
<dbReference type="InterPro" id="IPR022501">
    <property type="entry name" value="ABC_Gallidermin_ATP-bd"/>
</dbReference>
<dbReference type="PANTHER" id="PTHR43335:SF4">
    <property type="entry name" value="ABC TRANSPORTER, ATP-BINDING PROTEIN"/>
    <property type="match status" value="1"/>
</dbReference>
<dbReference type="Gene3D" id="3.40.50.300">
    <property type="entry name" value="P-loop containing nucleotide triphosphate hydrolases"/>
    <property type="match status" value="1"/>
</dbReference>
<comment type="caution">
    <text evidence="6">The sequence shown here is derived from an EMBL/GenBank/DDBJ whole genome shotgun (WGS) entry which is preliminary data.</text>
</comment>
<sequence length="237" mass="26019">MEMMLQTQNLCKYFRKQKAVNNVSLNIEKGQIYGLLGPNGAGKSTTLKMLTGMMKPTAGKIYFDGKLLDRKDLSKIGALIENPPIYENLSARENLKVRQLLLGTDENRIDEVLQIVSLTNTGKKKAGQFSLGMKQRLGIAMALLGEPELLILDEPTNGLDPIGIEELRELIRSFPEQGITVILSSHILSEVQLLADKVGIISGGILGYEGALKQGDNLEDLFMNVVRKSQKAGEIHG</sequence>
<dbReference type="InterPro" id="IPR027417">
    <property type="entry name" value="P-loop_NTPase"/>
</dbReference>
<dbReference type="PROSITE" id="PS50893">
    <property type="entry name" value="ABC_TRANSPORTER_2"/>
    <property type="match status" value="1"/>
</dbReference>
<keyword evidence="3" id="KW-0547">Nucleotide-binding</keyword>